<evidence type="ECO:0000256" key="8">
    <source>
        <dbReference type="ARBA" id="ARBA00037071"/>
    </source>
</evidence>
<reference evidence="12" key="1">
    <citation type="journal article" date="2014" name="Int. J. Syst. Evol. Microbiol.">
        <title>Complete genome sequence of Corynebacterium casei LMG S-19264T (=DSM 44701T), isolated from a smear-ripened cheese.</title>
        <authorList>
            <consortium name="US DOE Joint Genome Institute (JGI-PGF)"/>
            <person name="Walter F."/>
            <person name="Albersmeier A."/>
            <person name="Kalinowski J."/>
            <person name="Ruckert C."/>
        </authorList>
    </citation>
    <scope>NUCLEOTIDE SEQUENCE</scope>
    <source>
        <strain evidence="12">CGMCC 1.12726</strain>
    </source>
</reference>
<dbReference type="GO" id="GO:0003755">
    <property type="term" value="F:peptidyl-prolyl cis-trans isomerase activity"/>
    <property type="evidence" value="ECO:0007669"/>
    <property type="project" value="UniProtKB-UniRule"/>
</dbReference>
<accession>A0A917FIS7</accession>
<dbReference type="PANTHER" id="PTHR47861">
    <property type="entry name" value="FKBP-TYPE PEPTIDYL-PROLYL CIS-TRANS ISOMERASE SLYD"/>
    <property type="match status" value="1"/>
</dbReference>
<organism evidence="12 13">
    <name type="scientific">Arenimonas maotaiensis</name>
    <dbReference type="NCBI Taxonomy" id="1446479"/>
    <lineage>
        <taxon>Bacteria</taxon>
        <taxon>Pseudomonadati</taxon>
        <taxon>Pseudomonadota</taxon>
        <taxon>Gammaproteobacteria</taxon>
        <taxon>Lysobacterales</taxon>
        <taxon>Lysobacteraceae</taxon>
        <taxon>Arenimonas</taxon>
    </lineage>
</organism>
<evidence type="ECO:0000256" key="7">
    <source>
        <dbReference type="ARBA" id="ARBA00023235"/>
    </source>
</evidence>
<dbReference type="RefSeq" id="WP_188447087.1">
    <property type="nucleotide sequence ID" value="NZ_BMFO01000001.1"/>
</dbReference>
<comment type="function">
    <text evidence="8">Also involved in hydrogenase metallocenter assembly, probably by participating in the nickel insertion step. This function in hydrogenase biosynthesis requires chaperone activity and the presence of the metal-binding domain, but not PPIase activity.</text>
</comment>
<evidence type="ECO:0000256" key="1">
    <source>
        <dbReference type="ARBA" id="ARBA00000971"/>
    </source>
</evidence>
<dbReference type="Proteomes" id="UP000632858">
    <property type="component" value="Unassembled WGS sequence"/>
</dbReference>
<sequence>MTIEKNSVVTFHYTVAEAGQAPLESSADGQPLSVLVGHGAIIPGLEEALMGKAEGDKVEVTVAPEQAYGQRREGMTQRIPKKLFKNAKLAAGMQVVLPTEMGPRAMTVLKVGMTAVDVDLNHPMAGKALDFKVEILGVRAASDEEIAHGHVHGDGGVQH</sequence>
<dbReference type="InterPro" id="IPR001179">
    <property type="entry name" value="PPIase_FKBP_dom"/>
</dbReference>
<evidence type="ECO:0000313" key="13">
    <source>
        <dbReference type="Proteomes" id="UP000632858"/>
    </source>
</evidence>
<dbReference type="PANTHER" id="PTHR47861:SF3">
    <property type="entry name" value="FKBP-TYPE PEPTIDYL-PROLYL CIS-TRANS ISOMERASE SLYD"/>
    <property type="match status" value="1"/>
</dbReference>
<dbReference type="GO" id="GO:0005737">
    <property type="term" value="C:cytoplasm"/>
    <property type="evidence" value="ECO:0007669"/>
    <property type="project" value="UniProtKB-SubCell"/>
</dbReference>
<evidence type="ECO:0000256" key="2">
    <source>
        <dbReference type="ARBA" id="ARBA00004496"/>
    </source>
</evidence>
<keyword evidence="4" id="KW-0963">Cytoplasm</keyword>
<dbReference type="SUPFAM" id="SSF54534">
    <property type="entry name" value="FKBP-like"/>
    <property type="match status" value="1"/>
</dbReference>
<comment type="catalytic activity">
    <reaction evidence="1 9 10">
        <text>[protein]-peptidylproline (omega=180) = [protein]-peptidylproline (omega=0)</text>
        <dbReference type="Rhea" id="RHEA:16237"/>
        <dbReference type="Rhea" id="RHEA-COMP:10747"/>
        <dbReference type="Rhea" id="RHEA-COMP:10748"/>
        <dbReference type="ChEBI" id="CHEBI:83833"/>
        <dbReference type="ChEBI" id="CHEBI:83834"/>
        <dbReference type="EC" id="5.2.1.8"/>
    </reaction>
</comment>
<evidence type="ECO:0000256" key="9">
    <source>
        <dbReference type="PROSITE-ProRule" id="PRU00277"/>
    </source>
</evidence>
<keyword evidence="13" id="KW-1185">Reference proteome</keyword>
<evidence type="ECO:0000256" key="5">
    <source>
        <dbReference type="ARBA" id="ARBA00023110"/>
    </source>
</evidence>
<evidence type="ECO:0000256" key="6">
    <source>
        <dbReference type="ARBA" id="ARBA00023186"/>
    </source>
</evidence>
<evidence type="ECO:0000259" key="11">
    <source>
        <dbReference type="PROSITE" id="PS50059"/>
    </source>
</evidence>
<dbReference type="InterPro" id="IPR046357">
    <property type="entry name" value="PPIase_dom_sf"/>
</dbReference>
<feature type="domain" description="PPIase FKBP-type" evidence="11">
    <location>
        <begin position="6"/>
        <end position="80"/>
    </location>
</feature>
<reference evidence="12" key="2">
    <citation type="submission" date="2020-09" db="EMBL/GenBank/DDBJ databases">
        <authorList>
            <person name="Sun Q."/>
            <person name="Zhou Y."/>
        </authorList>
    </citation>
    <scope>NUCLEOTIDE SEQUENCE</scope>
    <source>
        <strain evidence="12">CGMCC 1.12726</strain>
    </source>
</reference>
<evidence type="ECO:0000256" key="10">
    <source>
        <dbReference type="RuleBase" id="RU003915"/>
    </source>
</evidence>
<evidence type="ECO:0000313" key="12">
    <source>
        <dbReference type="EMBL" id="GGF84648.1"/>
    </source>
</evidence>
<protein>
    <recommendedName>
        <fullName evidence="10">Peptidyl-prolyl cis-trans isomerase</fullName>
        <ecNumber evidence="10">5.2.1.8</ecNumber>
    </recommendedName>
</protein>
<keyword evidence="5 9" id="KW-0697">Rotamase</keyword>
<comment type="caution">
    <text evidence="12">The sequence shown here is derived from an EMBL/GenBank/DDBJ whole genome shotgun (WGS) entry which is preliminary data.</text>
</comment>
<evidence type="ECO:0000256" key="3">
    <source>
        <dbReference type="ARBA" id="ARBA00006577"/>
    </source>
</evidence>
<dbReference type="EC" id="5.2.1.8" evidence="10"/>
<keyword evidence="6" id="KW-0143">Chaperone</keyword>
<dbReference type="AlphaFoldDB" id="A0A917FIS7"/>
<dbReference type="EMBL" id="BMFO01000001">
    <property type="protein sequence ID" value="GGF84648.1"/>
    <property type="molecule type" value="Genomic_DNA"/>
</dbReference>
<gene>
    <name evidence="12" type="primary">slyD</name>
    <name evidence="12" type="ORF">GCM10010960_03380</name>
</gene>
<comment type="similarity">
    <text evidence="3 10">Belongs to the FKBP-type PPIase family.</text>
</comment>
<comment type="subcellular location">
    <subcellularLocation>
        <location evidence="2">Cytoplasm</location>
    </subcellularLocation>
</comment>
<dbReference type="Pfam" id="PF00254">
    <property type="entry name" value="FKBP_C"/>
    <property type="match status" value="1"/>
</dbReference>
<name>A0A917FIS7_9GAMM</name>
<evidence type="ECO:0000256" key="4">
    <source>
        <dbReference type="ARBA" id="ARBA00022490"/>
    </source>
</evidence>
<dbReference type="PROSITE" id="PS50059">
    <property type="entry name" value="FKBP_PPIASE"/>
    <property type="match status" value="1"/>
</dbReference>
<proteinExistence type="inferred from homology"/>
<dbReference type="Gene3D" id="3.10.50.40">
    <property type="match status" value="1"/>
</dbReference>
<dbReference type="GO" id="GO:0042026">
    <property type="term" value="P:protein refolding"/>
    <property type="evidence" value="ECO:0007669"/>
    <property type="project" value="UniProtKB-ARBA"/>
</dbReference>
<keyword evidence="7 9" id="KW-0413">Isomerase</keyword>